<dbReference type="PANTHER" id="PTHR36108:SF13">
    <property type="entry name" value="COLOSSIN-B-RELATED"/>
    <property type="match status" value="1"/>
</dbReference>
<protein>
    <submittedName>
        <fullName evidence="4">Carboxypeptidase-like regulatory domain-containing protein</fullName>
    </submittedName>
</protein>
<comment type="similarity">
    <text evidence="1">Belongs to the serine-aspartate repeat-containing protein (SDr) family.</text>
</comment>
<gene>
    <name evidence="4" type="ORF">K5V21_15600</name>
</gene>
<keyword evidence="3" id="KW-0732">Signal</keyword>
<dbReference type="InterPro" id="IPR013784">
    <property type="entry name" value="Carb-bd-like_fold"/>
</dbReference>
<comment type="caution">
    <text evidence="4">The sequence shown here is derived from an EMBL/GenBank/DDBJ whole genome shotgun (WGS) entry which is preliminary data.</text>
</comment>
<organism evidence="4 5">
    <name type="scientific">Clostridium sardiniense</name>
    <name type="common">Clostridium absonum</name>
    <dbReference type="NCBI Taxonomy" id="29369"/>
    <lineage>
        <taxon>Bacteria</taxon>
        <taxon>Bacillati</taxon>
        <taxon>Bacillota</taxon>
        <taxon>Clostridia</taxon>
        <taxon>Eubacteriales</taxon>
        <taxon>Clostridiaceae</taxon>
        <taxon>Clostridium</taxon>
    </lineage>
</organism>
<dbReference type="InterPro" id="IPR013783">
    <property type="entry name" value="Ig-like_fold"/>
</dbReference>
<dbReference type="RefSeq" id="WP_221862084.1">
    <property type="nucleotide sequence ID" value="NZ_JAIKTU010000014.1"/>
</dbReference>
<dbReference type="SUPFAM" id="SSF49452">
    <property type="entry name" value="Starch-binding domain-like"/>
    <property type="match status" value="1"/>
</dbReference>
<dbReference type="SUPFAM" id="SSF49464">
    <property type="entry name" value="Carboxypeptidase regulatory domain-like"/>
    <property type="match status" value="1"/>
</dbReference>
<dbReference type="Pfam" id="PF13620">
    <property type="entry name" value="CarboxypepD_reg"/>
    <property type="match status" value="3"/>
</dbReference>
<proteinExistence type="inferred from homology"/>
<dbReference type="InterPro" id="IPR008969">
    <property type="entry name" value="CarboxyPept-like_regulatory"/>
</dbReference>
<keyword evidence="2" id="KW-0964">Secreted</keyword>
<dbReference type="Proteomes" id="UP001299068">
    <property type="component" value="Unassembled WGS sequence"/>
</dbReference>
<keyword evidence="5" id="KW-1185">Reference proteome</keyword>
<sequence length="293" mass="30834">MATIKQDIYVLGQSQAKQINSVGQEIRLDLSLRPQVLNNTGKVTGTVTSGGNPVPNALVKIMDSNYNPILHAVTALDGTYTLDNLPAGTGYNIFCTAAGMALQQGVSFSITAGQVINRDFNLVSDPAAQLGIIAGDLVDSSSNTPIGGAVVSLYLVNPDNTEVLQAITYTNEYGQFVFRELAIGNYSIRVSALGYIGTSSTVSISTPGQIVPSLITIVQDPNASRGTVSGIITDNNNQPIANADVVLYKVNSDDSLTAISFGKTNASGVYLFINVPQGNYKVKANQTQDVIVP</sequence>
<dbReference type="Gene3D" id="2.60.40.1120">
    <property type="entry name" value="Carboxypeptidase-like, regulatory domain"/>
    <property type="match status" value="2"/>
</dbReference>
<dbReference type="Gene3D" id="2.60.40.10">
    <property type="entry name" value="Immunoglobulins"/>
    <property type="match status" value="1"/>
</dbReference>
<accession>A0ABS7L1C9</accession>
<name>A0ABS7L1C9_CLOSR</name>
<dbReference type="EMBL" id="JAIKTU010000014">
    <property type="protein sequence ID" value="MBY0756869.1"/>
    <property type="molecule type" value="Genomic_DNA"/>
</dbReference>
<evidence type="ECO:0000313" key="4">
    <source>
        <dbReference type="EMBL" id="MBY0756869.1"/>
    </source>
</evidence>
<evidence type="ECO:0000256" key="2">
    <source>
        <dbReference type="ARBA" id="ARBA00022525"/>
    </source>
</evidence>
<reference evidence="4 5" key="1">
    <citation type="journal article" date="2021" name="Cell Host Microbe">
        <title>in vivo commensal control of Clostridioides difficile virulence.</title>
        <authorList>
            <person name="Girinathan B.P."/>
            <person name="Dibenedetto N."/>
            <person name="Worley J.N."/>
            <person name="Peltier J."/>
            <person name="Arrieta-Ortiz M.L."/>
            <person name="Rupa Christinal Immanuel S."/>
            <person name="Lavin R."/>
            <person name="Delaney M.L."/>
            <person name="Cummins C."/>
            <person name="Hoffmann M."/>
            <person name="Luo Y."/>
            <person name="Gonzalez-Escalona N."/>
            <person name="Allard M."/>
            <person name="Onderdonk A.B."/>
            <person name="Gerber G.K."/>
            <person name="Sonenshein A.L."/>
            <person name="Baliga N."/>
            <person name="Dupuy B."/>
            <person name="Bry L."/>
        </authorList>
    </citation>
    <scope>NUCLEOTIDE SEQUENCE [LARGE SCALE GENOMIC DNA]</scope>
    <source>
        <strain evidence="4 5">DSM 599</strain>
    </source>
</reference>
<evidence type="ECO:0000256" key="1">
    <source>
        <dbReference type="ARBA" id="ARBA00007257"/>
    </source>
</evidence>
<dbReference type="SUPFAM" id="SSF49478">
    <property type="entry name" value="Cna protein B-type domain"/>
    <property type="match status" value="1"/>
</dbReference>
<evidence type="ECO:0000256" key="3">
    <source>
        <dbReference type="ARBA" id="ARBA00022729"/>
    </source>
</evidence>
<evidence type="ECO:0000313" key="5">
    <source>
        <dbReference type="Proteomes" id="UP001299068"/>
    </source>
</evidence>
<dbReference type="PANTHER" id="PTHR36108">
    <property type="entry name" value="COLOSSIN-B-RELATED"/>
    <property type="match status" value="1"/>
</dbReference>